<dbReference type="SUPFAM" id="SSF54909">
    <property type="entry name" value="Dimeric alpha+beta barrel"/>
    <property type="match status" value="1"/>
</dbReference>
<evidence type="ECO:0000313" key="3">
    <source>
        <dbReference type="EMBL" id="QKQ47174.1"/>
    </source>
</evidence>
<sequence length="117" mass="13017">MSYLLFIVEPVGQRAQRTPEEGREAYAQMVDYAESLKSRGLLARAESLKSEADAVRLRIRDGERSLLDGPYAEAKEMIGGFFLLTCETREEALALAAECPAAQWATVEVRELGPCFM</sequence>
<dbReference type="Pfam" id="PF03795">
    <property type="entry name" value="YCII"/>
    <property type="match status" value="1"/>
</dbReference>
<comment type="similarity">
    <text evidence="1">Belongs to the YciI family.</text>
</comment>
<reference evidence="3 5" key="1">
    <citation type="submission" date="2020-05" db="EMBL/GenBank/DDBJ databases">
        <title>FDA dAtabase for Regulatory Grade micrObial Sequences (FDA-ARGOS): Supporting development and validation of Infectious Disease Dx tests.</title>
        <authorList>
            <person name="Sproer C."/>
            <person name="Gronow S."/>
            <person name="Severitt S."/>
            <person name="Schroder I."/>
            <person name="Tallon L."/>
            <person name="Sadzewicz L."/>
            <person name="Zhao X."/>
            <person name="Vavikolanu K."/>
            <person name="Mehta A."/>
            <person name="Aluvathingal J."/>
            <person name="Nadendla S."/>
            <person name="Myers T."/>
            <person name="Yan Y."/>
            <person name="Sichtig H."/>
        </authorList>
    </citation>
    <scope>NUCLEOTIDE SEQUENCE [LARGE SCALE GENOMIC DNA]</scope>
    <source>
        <strain evidence="3 5">FDAARGOS_787</strain>
    </source>
</reference>
<dbReference type="EMBL" id="CP054569">
    <property type="protein sequence ID" value="QKQ47174.1"/>
    <property type="molecule type" value="Genomic_DNA"/>
</dbReference>
<reference evidence="4 6" key="2">
    <citation type="submission" date="2024-05" db="EMBL/GenBank/DDBJ databases">
        <title>Achromobacter denitrificans. BP1, complete genome.</title>
        <authorList>
            <person name="Zhang B."/>
        </authorList>
    </citation>
    <scope>NUCLEOTIDE SEQUENCE [LARGE SCALE GENOMIC DNA]</scope>
    <source>
        <strain evidence="4 6">BP1</strain>
    </source>
</reference>
<dbReference type="InterPro" id="IPR011008">
    <property type="entry name" value="Dimeric_a/b-barrel"/>
</dbReference>
<dbReference type="Proteomes" id="UP000509782">
    <property type="component" value="Chromosome"/>
</dbReference>
<dbReference type="STRING" id="32002.BVK87_26890"/>
<evidence type="ECO:0000313" key="6">
    <source>
        <dbReference type="Proteomes" id="UP001446337"/>
    </source>
</evidence>
<organism evidence="3 5">
    <name type="scientific">Achromobacter denitrificans</name>
    <name type="common">Alcaligenes denitrificans</name>
    <dbReference type="NCBI Taxonomy" id="32002"/>
    <lineage>
        <taxon>Bacteria</taxon>
        <taxon>Pseudomonadati</taxon>
        <taxon>Pseudomonadota</taxon>
        <taxon>Betaproteobacteria</taxon>
        <taxon>Burkholderiales</taxon>
        <taxon>Alcaligenaceae</taxon>
        <taxon>Achromobacter</taxon>
    </lineage>
</organism>
<evidence type="ECO:0000259" key="2">
    <source>
        <dbReference type="Pfam" id="PF03795"/>
    </source>
</evidence>
<evidence type="ECO:0000256" key="1">
    <source>
        <dbReference type="ARBA" id="ARBA00007689"/>
    </source>
</evidence>
<gene>
    <name evidence="4" type="ORF">AAIK43_11215</name>
    <name evidence="3" type="ORF">FOC81_10905</name>
</gene>
<dbReference type="Proteomes" id="UP001446337">
    <property type="component" value="Chromosome"/>
</dbReference>
<dbReference type="AlphaFoldDB" id="A0A3R9H268"/>
<dbReference type="OrthoDB" id="9807535at2"/>
<name>A0A3R9H268_ACHDE</name>
<dbReference type="PANTHER" id="PTHR35174:SF3">
    <property type="entry name" value="BLL7171 PROTEIN"/>
    <property type="match status" value="1"/>
</dbReference>
<evidence type="ECO:0000313" key="5">
    <source>
        <dbReference type="Proteomes" id="UP000509782"/>
    </source>
</evidence>
<proteinExistence type="inferred from homology"/>
<dbReference type="EMBL" id="CP154792">
    <property type="protein sequence ID" value="XAN18585.1"/>
    <property type="molecule type" value="Genomic_DNA"/>
</dbReference>
<accession>A0A3R9H268</accession>
<dbReference type="PANTHER" id="PTHR35174">
    <property type="entry name" value="BLL7171 PROTEIN-RELATED"/>
    <property type="match status" value="1"/>
</dbReference>
<feature type="domain" description="YCII-related" evidence="2">
    <location>
        <begin position="16"/>
        <end position="112"/>
    </location>
</feature>
<dbReference type="RefSeq" id="WP_062685314.1">
    <property type="nucleotide sequence ID" value="NZ_BLWG01000613.1"/>
</dbReference>
<dbReference type="GeneID" id="92846108"/>
<evidence type="ECO:0000313" key="4">
    <source>
        <dbReference type="EMBL" id="XAN18585.1"/>
    </source>
</evidence>
<protein>
    <submittedName>
        <fullName evidence="3">Dehydrogenase</fullName>
    </submittedName>
    <submittedName>
        <fullName evidence="4">YciI family protein</fullName>
    </submittedName>
</protein>
<keyword evidence="6" id="KW-1185">Reference proteome</keyword>
<dbReference type="InterPro" id="IPR005545">
    <property type="entry name" value="YCII"/>
</dbReference>
<dbReference type="Gene3D" id="3.30.70.1060">
    <property type="entry name" value="Dimeric alpha+beta barrel"/>
    <property type="match status" value="1"/>
</dbReference>